<dbReference type="OrthoDB" id="7984201at2759"/>
<dbReference type="PANTHER" id="PTHR13593">
    <property type="match status" value="1"/>
</dbReference>
<dbReference type="GeneID" id="54550367"/>
<dbReference type="Pfam" id="PF26146">
    <property type="entry name" value="PI-PLC_X"/>
    <property type="match status" value="1"/>
</dbReference>
<dbReference type="InterPro" id="IPR051057">
    <property type="entry name" value="PI-PLC_domain"/>
</dbReference>
<evidence type="ECO:0000313" key="3">
    <source>
        <dbReference type="Proteomes" id="UP000800097"/>
    </source>
</evidence>
<dbReference type="GO" id="GO:0008081">
    <property type="term" value="F:phosphoric diester hydrolase activity"/>
    <property type="evidence" value="ECO:0007669"/>
    <property type="project" value="InterPro"/>
</dbReference>
<proteinExistence type="predicted"/>
<dbReference type="GO" id="GO:0006629">
    <property type="term" value="P:lipid metabolic process"/>
    <property type="evidence" value="ECO:0007669"/>
    <property type="project" value="InterPro"/>
</dbReference>
<dbReference type="AlphaFoldDB" id="A0A6A6J8M6"/>
<dbReference type="InterPro" id="IPR017946">
    <property type="entry name" value="PLC-like_Pdiesterase_TIM-brl"/>
</dbReference>
<gene>
    <name evidence="2" type="ORF">EI97DRAFT_426474</name>
</gene>
<evidence type="ECO:0008006" key="4">
    <source>
        <dbReference type="Google" id="ProtNLM"/>
    </source>
</evidence>
<feature type="chain" id="PRO_5025603370" description="PLC-like phosphodiesterase" evidence="1">
    <location>
        <begin position="23"/>
        <end position="363"/>
    </location>
</feature>
<keyword evidence="3" id="KW-1185">Reference proteome</keyword>
<feature type="signal peptide" evidence="1">
    <location>
        <begin position="1"/>
        <end position="22"/>
    </location>
</feature>
<keyword evidence="1" id="KW-0732">Signal</keyword>
<accession>A0A6A6J8M6</accession>
<dbReference type="RefSeq" id="XP_033649897.1">
    <property type="nucleotide sequence ID" value="XM_033797192.1"/>
</dbReference>
<evidence type="ECO:0000313" key="2">
    <source>
        <dbReference type="EMBL" id="KAF2272358.1"/>
    </source>
</evidence>
<reference evidence="2" key="1">
    <citation type="journal article" date="2020" name="Stud. Mycol.">
        <title>101 Dothideomycetes genomes: a test case for predicting lifestyles and emergence of pathogens.</title>
        <authorList>
            <person name="Haridas S."/>
            <person name="Albert R."/>
            <person name="Binder M."/>
            <person name="Bloem J."/>
            <person name="Labutti K."/>
            <person name="Salamov A."/>
            <person name="Andreopoulos B."/>
            <person name="Baker S."/>
            <person name="Barry K."/>
            <person name="Bills G."/>
            <person name="Bluhm B."/>
            <person name="Cannon C."/>
            <person name="Castanera R."/>
            <person name="Culley D."/>
            <person name="Daum C."/>
            <person name="Ezra D."/>
            <person name="Gonzalez J."/>
            <person name="Henrissat B."/>
            <person name="Kuo A."/>
            <person name="Liang C."/>
            <person name="Lipzen A."/>
            <person name="Lutzoni F."/>
            <person name="Magnuson J."/>
            <person name="Mondo S."/>
            <person name="Nolan M."/>
            <person name="Ohm R."/>
            <person name="Pangilinan J."/>
            <person name="Park H.-J."/>
            <person name="Ramirez L."/>
            <person name="Alfaro M."/>
            <person name="Sun H."/>
            <person name="Tritt A."/>
            <person name="Yoshinaga Y."/>
            <person name="Zwiers L.-H."/>
            <person name="Turgeon B."/>
            <person name="Goodwin S."/>
            <person name="Spatafora J."/>
            <person name="Crous P."/>
            <person name="Grigoriev I."/>
        </authorList>
    </citation>
    <scope>NUCLEOTIDE SEQUENCE</scope>
    <source>
        <strain evidence="2">CBS 379.55</strain>
    </source>
</reference>
<protein>
    <recommendedName>
        <fullName evidence="4">PLC-like phosphodiesterase</fullName>
    </recommendedName>
</protein>
<dbReference type="Proteomes" id="UP000800097">
    <property type="component" value="Unassembled WGS sequence"/>
</dbReference>
<sequence length="363" mass="39213">MYWKTPLQATFLLPFLYSTVTAQVACNNSPQLCNRPYSNITHLGAHNSPFLRDESTSFSTSGNQYFDTITQLEAGVRLLTAQVHKLNNTEGNQAWHLCHSSCDLLDAGTLQDWLSKIKTWMDSNPNDVVTLVLVNSDDATPQDLGPLFQLSGIDKYAYTPTSSPPSNGVWPTLNALIQANKRLITFVASITPSPQFPYLLDEFSFVFENNFENESPTDFSCTPNRPSGLGTPEQALATGRMFLMNHFLYQAQIFGIQTPDEENVNVTNAQSGRGALGTQLRNCATQQGGRPPTFVIVDFFNVGPAVASVDAVNGVQGSVVGRRTLTDKVVMGSTSGVEGSVVKGKGSLVAVVVAVVVLVGLGV</sequence>
<dbReference type="EMBL" id="ML986522">
    <property type="protein sequence ID" value="KAF2272358.1"/>
    <property type="molecule type" value="Genomic_DNA"/>
</dbReference>
<dbReference type="SUPFAM" id="SSF51695">
    <property type="entry name" value="PLC-like phosphodiesterases"/>
    <property type="match status" value="1"/>
</dbReference>
<dbReference type="PANTHER" id="PTHR13593:SF80">
    <property type="entry name" value="PLC-LIKE PHOSPHODIESTERASE"/>
    <property type="match status" value="1"/>
</dbReference>
<name>A0A6A6J8M6_WESOR</name>
<evidence type="ECO:0000256" key="1">
    <source>
        <dbReference type="SAM" id="SignalP"/>
    </source>
</evidence>
<dbReference type="Gene3D" id="3.20.20.190">
    <property type="entry name" value="Phosphatidylinositol (PI) phosphodiesterase"/>
    <property type="match status" value="1"/>
</dbReference>
<organism evidence="2 3">
    <name type="scientific">Westerdykella ornata</name>
    <dbReference type="NCBI Taxonomy" id="318751"/>
    <lineage>
        <taxon>Eukaryota</taxon>
        <taxon>Fungi</taxon>
        <taxon>Dikarya</taxon>
        <taxon>Ascomycota</taxon>
        <taxon>Pezizomycotina</taxon>
        <taxon>Dothideomycetes</taxon>
        <taxon>Pleosporomycetidae</taxon>
        <taxon>Pleosporales</taxon>
        <taxon>Sporormiaceae</taxon>
        <taxon>Westerdykella</taxon>
    </lineage>
</organism>